<gene>
    <name evidence="2" type="ORF">ANIA_07409</name>
</gene>
<reference evidence="3" key="1">
    <citation type="journal article" date="2005" name="Nature">
        <title>Sequencing of Aspergillus nidulans and comparative analysis with A. fumigatus and A. oryzae.</title>
        <authorList>
            <person name="Galagan J.E."/>
            <person name="Calvo S.E."/>
            <person name="Cuomo C."/>
            <person name="Ma L.J."/>
            <person name="Wortman J.R."/>
            <person name="Batzoglou S."/>
            <person name="Lee S.I."/>
            <person name="Basturkmen M."/>
            <person name="Spevak C.C."/>
            <person name="Clutterbuck J."/>
            <person name="Kapitonov V."/>
            <person name="Jurka J."/>
            <person name="Scazzocchio C."/>
            <person name="Farman M."/>
            <person name="Butler J."/>
            <person name="Purcell S."/>
            <person name="Harris S."/>
            <person name="Braus G.H."/>
            <person name="Draht O."/>
            <person name="Busch S."/>
            <person name="D'Enfert C."/>
            <person name="Bouchier C."/>
            <person name="Goldman G.H."/>
            <person name="Bell-Pedersen D."/>
            <person name="Griffiths-Jones S."/>
            <person name="Doonan J.H."/>
            <person name="Yu J."/>
            <person name="Vienken K."/>
            <person name="Pain A."/>
            <person name="Freitag M."/>
            <person name="Selker E.U."/>
            <person name="Archer D.B."/>
            <person name="Penalva M.A."/>
            <person name="Oakley B.R."/>
            <person name="Momany M."/>
            <person name="Tanaka T."/>
            <person name="Kumagai T."/>
            <person name="Asai K."/>
            <person name="Machida M."/>
            <person name="Nierman W.C."/>
            <person name="Denning D.W."/>
            <person name="Caddick M."/>
            <person name="Hynes M."/>
            <person name="Paoletti M."/>
            <person name="Fischer R."/>
            <person name="Miller B."/>
            <person name="Dyer P."/>
            <person name="Sachs M.S."/>
            <person name="Osmani S.A."/>
            <person name="Birren B.W."/>
        </authorList>
    </citation>
    <scope>NUCLEOTIDE SEQUENCE [LARGE SCALE GENOMIC DNA]</scope>
    <source>
        <strain evidence="3">FGSC A4 / ATCC 38163 / CBS 112.46 / NRRL 194 / M139</strain>
    </source>
</reference>
<dbReference type="Proteomes" id="UP000000560">
    <property type="component" value="Chromosome IV"/>
</dbReference>
<dbReference type="HOGENOM" id="CLU_1602696_0_0_1"/>
<accession>Q5AWC1</accession>
<evidence type="ECO:0000313" key="3">
    <source>
        <dbReference type="Proteomes" id="UP000000560"/>
    </source>
</evidence>
<dbReference type="KEGG" id="ani:ANIA_07409"/>
<keyword evidence="1" id="KW-0732">Signal</keyword>
<dbReference type="AlphaFoldDB" id="Q5AWC1"/>
<accession>C8VCD4</accession>
<evidence type="ECO:0000313" key="2">
    <source>
        <dbReference type="EMBL" id="CBF78437.1"/>
    </source>
</evidence>
<reference evidence="3" key="2">
    <citation type="journal article" date="2009" name="Fungal Genet. Biol.">
        <title>The 2008 update of the Aspergillus nidulans genome annotation: a community effort.</title>
        <authorList>
            <person name="Wortman J.R."/>
            <person name="Gilsenan J.M."/>
            <person name="Joardar V."/>
            <person name="Deegan J."/>
            <person name="Clutterbuck J."/>
            <person name="Andersen M.R."/>
            <person name="Archer D."/>
            <person name="Bencina M."/>
            <person name="Braus G."/>
            <person name="Coutinho P."/>
            <person name="von Dohren H."/>
            <person name="Doonan J."/>
            <person name="Driessen A.J."/>
            <person name="Durek P."/>
            <person name="Espeso E."/>
            <person name="Fekete E."/>
            <person name="Flipphi M."/>
            <person name="Estrada C.G."/>
            <person name="Geysens S."/>
            <person name="Goldman G."/>
            <person name="de Groot P.W."/>
            <person name="Hansen K."/>
            <person name="Harris S.D."/>
            <person name="Heinekamp T."/>
            <person name="Helmstaedt K."/>
            <person name="Henrissat B."/>
            <person name="Hofmann G."/>
            <person name="Homan T."/>
            <person name="Horio T."/>
            <person name="Horiuchi H."/>
            <person name="James S."/>
            <person name="Jones M."/>
            <person name="Karaffa L."/>
            <person name="Karanyi Z."/>
            <person name="Kato M."/>
            <person name="Keller N."/>
            <person name="Kelly D.E."/>
            <person name="Kiel J.A."/>
            <person name="Kim J.M."/>
            <person name="van der Klei I.J."/>
            <person name="Klis F.M."/>
            <person name="Kovalchuk A."/>
            <person name="Krasevec N."/>
            <person name="Kubicek C.P."/>
            <person name="Liu B."/>
            <person name="Maccabe A."/>
            <person name="Meyer V."/>
            <person name="Mirabito P."/>
            <person name="Miskei M."/>
            <person name="Mos M."/>
            <person name="Mullins J."/>
            <person name="Nelson D.R."/>
            <person name="Nielsen J."/>
            <person name="Oakley B.R."/>
            <person name="Osmani S.A."/>
            <person name="Pakula T."/>
            <person name="Paszewski A."/>
            <person name="Paulsen I."/>
            <person name="Pilsyk S."/>
            <person name="Pocsi I."/>
            <person name="Punt P.J."/>
            <person name="Ram A.F."/>
            <person name="Ren Q."/>
            <person name="Robellet X."/>
            <person name="Robson G."/>
            <person name="Seiboth B."/>
            <person name="van Solingen P."/>
            <person name="Specht T."/>
            <person name="Sun J."/>
            <person name="Taheri-Talesh N."/>
            <person name="Takeshita N."/>
            <person name="Ussery D."/>
            <person name="vanKuyk P.A."/>
            <person name="Visser H."/>
            <person name="van de Vondervoort P.J."/>
            <person name="de Vries R.P."/>
            <person name="Walton J."/>
            <person name="Xiang X."/>
            <person name="Xiong Y."/>
            <person name="Zeng A.P."/>
            <person name="Brandt B.W."/>
            <person name="Cornell M.J."/>
            <person name="van den Hondel C.A."/>
            <person name="Visser J."/>
            <person name="Oliver S.G."/>
            <person name="Turner G."/>
        </authorList>
    </citation>
    <scope>GENOME REANNOTATION</scope>
    <source>
        <strain evidence="3">FGSC A4 / ATCC 38163 / CBS 112.46 / NRRL 194 / M139</strain>
    </source>
</reference>
<name>Q5AWC1_EMENI</name>
<dbReference type="RefSeq" id="XP_680678.1">
    <property type="nucleotide sequence ID" value="XM_675586.1"/>
</dbReference>
<proteinExistence type="predicted"/>
<feature type="chain" id="PRO_5010226748" evidence="1">
    <location>
        <begin position="20"/>
        <end position="166"/>
    </location>
</feature>
<dbReference type="GeneID" id="2869802"/>
<dbReference type="InParanoid" id="Q5AWC1"/>
<organism evidence="2 3">
    <name type="scientific">Emericella nidulans (strain FGSC A4 / ATCC 38163 / CBS 112.46 / NRRL 194 / M139)</name>
    <name type="common">Aspergillus nidulans</name>
    <dbReference type="NCBI Taxonomy" id="227321"/>
    <lineage>
        <taxon>Eukaryota</taxon>
        <taxon>Fungi</taxon>
        <taxon>Dikarya</taxon>
        <taxon>Ascomycota</taxon>
        <taxon>Pezizomycotina</taxon>
        <taxon>Eurotiomycetes</taxon>
        <taxon>Eurotiomycetidae</taxon>
        <taxon>Eurotiales</taxon>
        <taxon>Aspergillaceae</taxon>
        <taxon>Aspergillus</taxon>
        <taxon>Aspergillus subgen. Nidulantes</taxon>
    </lineage>
</organism>
<evidence type="ECO:0000256" key="1">
    <source>
        <dbReference type="SAM" id="SignalP"/>
    </source>
</evidence>
<protein>
    <submittedName>
        <fullName evidence="2">Uncharacterized protein</fullName>
    </submittedName>
</protein>
<keyword evidence="3" id="KW-1185">Reference proteome</keyword>
<feature type="signal peptide" evidence="1">
    <location>
        <begin position="1"/>
        <end position="19"/>
    </location>
</feature>
<dbReference type="EMBL" id="BN001304">
    <property type="protein sequence ID" value="CBF78437.1"/>
    <property type="molecule type" value="Genomic_DNA"/>
</dbReference>
<sequence length="166" mass="17556">MSRALLLVVATMFVSRTLAQEVRCDQNPIGPTFDEAKFNKLVETWHGAFGGGGGSLGQPDGFHVTHQAVCCDGWCLAASNSAGSGRSWNDDDFTGAADRLREDGGGHSQCETQLCSGIGLDIYCNLEFLNSEYQTTDATCDGEYHGVVEAFGDTCAGAPGYNGPEC</sequence>
<dbReference type="VEuPathDB" id="FungiDB:AN7409"/>